<accession>A0A1M6DH00</accession>
<dbReference type="Gene3D" id="3.20.20.70">
    <property type="entry name" value="Aldolase class I"/>
    <property type="match status" value="1"/>
</dbReference>
<dbReference type="FunFam" id="3.20.20.140:FF:000005">
    <property type="entry name" value="TatD family hydrolase"/>
    <property type="match status" value="1"/>
</dbReference>
<keyword evidence="7" id="KW-0411">Iron-sulfur</keyword>
<organism evidence="9 10">
    <name type="scientific">Malonomonas rubra DSM 5091</name>
    <dbReference type="NCBI Taxonomy" id="1122189"/>
    <lineage>
        <taxon>Bacteria</taxon>
        <taxon>Pseudomonadati</taxon>
        <taxon>Thermodesulfobacteriota</taxon>
        <taxon>Desulfuromonadia</taxon>
        <taxon>Desulfuromonadales</taxon>
        <taxon>Geopsychrobacteraceae</taxon>
        <taxon>Malonomonas</taxon>
    </lineage>
</organism>
<evidence type="ECO:0000313" key="9">
    <source>
        <dbReference type="EMBL" id="SHI72450.1"/>
    </source>
</evidence>
<dbReference type="InterPro" id="IPR001130">
    <property type="entry name" value="TatD-like"/>
</dbReference>
<comment type="cofactor">
    <cofactor evidence="1">
        <name>[4Fe-4S] cluster</name>
        <dbReference type="ChEBI" id="CHEBI:49883"/>
    </cofactor>
</comment>
<feature type="domain" description="Radical SAM core" evidence="8">
    <location>
        <begin position="271"/>
        <end position="462"/>
    </location>
</feature>
<dbReference type="NCBIfam" id="TIGR04038">
    <property type="entry name" value="tatD_link_rSAM"/>
    <property type="match status" value="1"/>
</dbReference>
<proteinExistence type="inferred from homology"/>
<keyword evidence="10" id="KW-1185">Reference proteome</keyword>
<dbReference type="SUPFAM" id="SSF102114">
    <property type="entry name" value="Radical SAM enzymes"/>
    <property type="match status" value="1"/>
</dbReference>
<dbReference type="AlphaFoldDB" id="A0A1M6DH00"/>
<dbReference type="PROSITE" id="PS01090">
    <property type="entry name" value="TATD_2"/>
    <property type="match status" value="1"/>
</dbReference>
<dbReference type="NCBIfam" id="TIGR00010">
    <property type="entry name" value="YchF/TatD family DNA exonuclease"/>
    <property type="match status" value="1"/>
</dbReference>
<dbReference type="SFLD" id="SFLDG01111">
    <property type="entry name" value="Uncharacterised_Radical_SAM_Su"/>
    <property type="match status" value="1"/>
</dbReference>
<dbReference type="InterPro" id="IPR007197">
    <property type="entry name" value="rSAM"/>
</dbReference>
<dbReference type="PANTHER" id="PTHR46124:SF2">
    <property type="entry name" value="D-AMINOACYL-TRNA DEACYLASE"/>
    <property type="match status" value="1"/>
</dbReference>
<keyword evidence="4" id="KW-0479">Metal-binding</keyword>
<evidence type="ECO:0000256" key="1">
    <source>
        <dbReference type="ARBA" id="ARBA00001966"/>
    </source>
</evidence>
<gene>
    <name evidence="9" type="ORF">SAMN02745165_00676</name>
</gene>
<dbReference type="InterPro" id="IPR032466">
    <property type="entry name" value="Metal_Hydrolase"/>
</dbReference>
<keyword evidence="6" id="KW-0408">Iron</keyword>
<comment type="similarity">
    <text evidence="2">Belongs to the metallo-dependent hydrolases superfamily. TatD-type hydrolase family.</text>
</comment>
<sequence length="462" mass="51280">MSAQLPLLVDSHAHLDGGQFNNDRDETIARAHDNGISHILTIGCDMESSAASLALATKHEYIYAAVGVHPHDATEINDDTLKQLEELLGRPKVVALGEIGLDFFRDRSPRDVQREAFRKQIRLARKVGKPIIVHDRDAHDEVLQILEEENAAEVGGVLHCFSGDVAMAKKCLEMGFYLSFPGTITYPKNEAARDVVRAVPIDKILVETDCPYLSPQKFRGKRNEPAYVRYTAEKVAEIKGLTIEDVARVTSRNCFDLFGFGEVDQSTKIAYQIRNSLYLNITNRCTNHCIFCAKFSDYVVKGHELFLEREPTVGEVKQAIGDPSSYDEVVFCGYGEPLLRLDLIKEIAGWLKQQGVKVRINSDGQANLVHKRNILPELAGLVDAISVSLNAPNADEYQRLCQSGFGSDGYQAVKDFIRQAPEFIPDVTATAVTVPGVDIAACEQVAKELGVQFRVREYQEVG</sequence>
<dbReference type="InterPro" id="IPR058240">
    <property type="entry name" value="rSAM_sf"/>
</dbReference>
<dbReference type="Pfam" id="PF04055">
    <property type="entry name" value="Radical_SAM"/>
    <property type="match status" value="1"/>
</dbReference>
<dbReference type="OrthoDB" id="9810005at2"/>
<dbReference type="SFLD" id="SFLDS00029">
    <property type="entry name" value="Radical_SAM"/>
    <property type="match status" value="1"/>
</dbReference>
<dbReference type="InterPro" id="IPR018228">
    <property type="entry name" value="DNase_TatD-rel_CS"/>
</dbReference>
<dbReference type="PANTHER" id="PTHR46124">
    <property type="entry name" value="D-AMINOACYL-TRNA DEACYLASE"/>
    <property type="match status" value="1"/>
</dbReference>
<protein>
    <submittedName>
        <fullName evidence="9">TatD DNase family protein</fullName>
    </submittedName>
</protein>
<dbReference type="PROSITE" id="PS01091">
    <property type="entry name" value="TATD_3"/>
    <property type="match status" value="1"/>
</dbReference>
<dbReference type="PROSITE" id="PS51918">
    <property type="entry name" value="RADICAL_SAM"/>
    <property type="match status" value="1"/>
</dbReference>
<evidence type="ECO:0000256" key="7">
    <source>
        <dbReference type="ARBA" id="ARBA00023014"/>
    </source>
</evidence>
<dbReference type="InterPro" id="IPR023821">
    <property type="entry name" value="rSAM_TatD-assoc"/>
</dbReference>
<evidence type="ECO:0000256" key="6">
    <source>
        <dbReference type="ARBA" id="ARBA00023004"/>
    </source>
</evidence>
<dbReference type="STRING" id="1122189.SAMN02745165_00676"/>
<dbReference type="RefSeq" id="WP_072905580.1">
    <property type="nucleotide sequence ID" value="NZ_FQZT01000002.1"/>
</dbReference>
<dbReference type="GO" id="GO:0016788">
    <property type="term" value="F:hydrolase activity, acting on ester bonds"/>
    <property type="evidence" value="ECO:0007669"/>
    <property type="project" value="InterPro"/>
</dbReference>
<keyword evidence="5" id="KW-0378">Hydrolase</keyword>
<dbReference type="Proteomes" id="UP000184171">
    <property type="component" value="Unassembled WGS sequence"/>
</dbReference>
<evidence type="ECO:0000259" key="8">
    <source>
        <dbReference type="PROSITE" id="PS51918"/>
    </source>
</evidence>
<evidence type="ECO:0000256" key="4">
    <source>
        <dbReference type="ARBA" id="ARBA00022723"/>
    </source>
</evidence>
<dbReference type="Gene3D" id="3.20.20.140">
    <property type="entry name" value="Metal-dependent hydrolases"/>
    <property type="match status" value="1"/>
</dbReference>
<dbReference type="GO" id="GO:0004536">
    <property type="term" value="F:DNA nuclease activity"/>
    <property type="evidence" value="ECO:0007669"/>
    <property type="project" value="InterPro"/>
</dbReference>
<keyword evidence="3" id="KW-0949">S-adenosyl-L-methionine</keyword>
<dbReference type="GO" id="GO:0051536">
    <property type="term" value="F:iron-sulfur cluster binding"/>
    <property type="evidence" value="ECO:0007669"/>
    <property type="project" value="UniProtKB-KW"/>
</dbReference>
<evidence type="ECO:0000313" key="10">
    <source>
        <dbReference type="Proteomes" id="UP000184171"/>
    </source>
</evidence>
<dbReference type="SUPFAM" id="SSF51556">
    <property type="entry name" value="Metallo-dependent hydrolases"/>
    <property type="match status" value="1"/>
</dbReference>
<dbReference type="CDD" id="cd01310">
    <property type="entry name" value="TatD_DNAse"/>
    <property type="match status" value="1"/>
</dbReference>
<dbReference type="CDD" id="cd01335">
    <property type="entry name" value="Radical_SAM"/>
    <property type="match status" value="1"/>
</dbReference>
<name>A0A1M6DH00_MALRU</name>
<dbReference type="GO" id="GO:0046872">
    <property type="term" value="F:metal ion binding"/>
    <property type="evidence" value="ECO:0007669"/>
    <property type="project" value="UniProtKB-KW"/>
</dbReference>
<evidence type="ECO:0000256" key="3">
    <source>
        <dbReference type="ARBA" id="ARBA00022691"/>
    </source>
</evidence>
<dbReference type="PROSITE" id="PS01137">
    <property type="entry name" value="TATD_1"/>
    <property type="match status" value="1"/>
</dbReference>
<evidence type="ECO:0000256" key="2">
    <source>
        <dbReference type="ARBA" id="ARBA00009275"/>
    </source>
</evidence>
<dbReference type="GO" id="GO:0005829">
    <property type="term" value="C:cytosol"/>
    <property type="evidence" value="ECO:0007669"/>
    <property type="project" value="TreeGrafter"/>
</dbReference>
<reference evidence="9 10" key="1">
    <citation type="submission" date="2016-11" db="EMBL/GenBank/DDBJ databases">
        <authorList>
            <person name="Jaros S."/>
            <person name="Januszkiewicz K."/>
            <person name="Wedrychowicz H."/>
        </authorList>
    </citation>
    <scope>NUCLEOTIDE SEQUENCE [LARGE SCALE GENOMIC DNA]</scope>
    <source>
        <strain evidence="9 10">DSM 5091</strain>
    </source>
</reference>
<evidence type="ECO:0000256" key="5">
    <source>
        <dbReference type="ARBA" id="ARBA00022801"/>
    </source>
</evidence>
<dbReference type="EMBL" id="FQZT01000002">
    <property type="protein sequence ID" value="SHI72450.1"/>
    <property type="molecule type" value="Genomic_DNA"/>
</dbReference>
<dbReference type="InterPro" id="IPR015991">
    <property type="entry name" value="TatD/YcfH-like"/>
</dbReference>
<dbReference type="Pfam" id="PF01026">
    <property type="entry name" value="TatD_DNase"/>
    <property type="match status" value="1"/>
</dbReference>
<dbReference type="InterPro" id="IPR013785">
    <property type="entry name" value="Aldolase_TIM"/>
</dbReference>